<evidence type="ECO:0000313" key="11">
    <source>
        <dbReference type="Ensembl" id="ENSMODP00000012612.3"/>
    </source>
</evidence>
<dbReference type="OMA" id="KEWARYK"/>
<dbReference type="PANTHER" id="PTHR13359:SF2">
    <property type="entry name" value="LARGE RIBOSOMAL SUBUNIT PROTEIN ML40"/>
    <property type="match status" value="1"/>
</dbReference>
<dbReference type="KEGG" id="mdo:100029385"/>
<evidence type="ECO:0000256" key="5">
    <source>
        <dbReference type="ARBA" id="ARBA00023128"/>
    </source>
</evidence>
<evidence type="ECO:0000256" key="1">
    <source>
        <dbReference type="ARBA" id="ARBA00004173"/>
    </source>
</evidence>
<proteinExistence type="inferred from homology"/>
<dbReference type="AlphaFoldDB" id="F6XNB9"/>
<evidence type="ECO:0000256" key="7">
    <source>
        <dbReference type="ARBA" id="ARBA00035192"/>
    </source>
</evidence>
<dbReference type="InterPro" id="IPR039145">
    <property type="entry name" value="Ribosomal_mL40_metazoa/plant"/>
</dbReference>
<feature type="coiled-coil region" evidence="9">
    <location>
        <begin position="134"/>
        <end position="168"/>
    </location>
</feature>
<dbReference type="GO" id="GO:0005730">
    <property type="term" value="C:nucleolus"/>
    <property type="evidence" value="ECO:0007669"/>
    <property type="project" value="Ensembl"/>
</dbReference>
<dbReference type="eggNOG" id="KOG4778">
    <property type="taxonomic scope" value="Eukaryota"/>
</dbReference>
<evidence type="ECO:0000256" key="2">
    <source>
        <dbReference type="ARBA" id="ARBA00009360"/>
    </source>
</evidence>
<evidence type="ECO:0000256" key="9">
    <source>
        <dbReference type="SAM" id="Coils"/>
    </source>
</evidence>
<dbReference type="Ensembl" id="ENSMODT00000012841.3">
    <property type="protein sequence ID" value="ENSMODP00000012612.3"/>
    <property type="gene ID" value="ENSMODG00000010070.3"/>
</dbReference>
<evidence type="ECO:0000256" key="6">
    <source>
        <dbReference type="ARBA" id="ARBA00023274"/>
    </source>
</evidence>
<dbReference type="STRING" id="13616.ENSMODP00000012612"/>
<protein>
    <recommendedName>
        <fullName evidence="7">Large ribosomal subunit protein mL40</fullName>
    </recommendedName>
    <alternativeName>
        <fullName evidence="8">39S ribosomal protein L40, mitochondrial</fullName>
    </alternativeName>
</protein>
<accession>F6XNB9</accession>
<dbReference type="HOGENOM" id="CLU_087493_0_0_1"/>
<evidence type="ECO:0000256" key="10">
    <source>
        <dbReference type="SAM" id="MobiDB-lite"/>
    </source>
</evidence>
<keyword evidence="5" id="KW-0496">Mitochondrion</keyword>
<keyword evidence="9" id="KW-0175">Coiled coil</keyword>
<reference evidence="11" key="2">
    <citation type="submission" date="2025-08" db="UniProtKB">
        <authorList>
            <consortium name="Ensembl"/>
        </authorList>
    </citation>
    <scope>IDENTIFICATION</scope>
</reference>
<keyword evidence="6" id="KW-0687">Ribonucleoprotein</keyword>
<dbReference type="PANTHER" id="PTHR13359">
    <property type="entry name" value="39S RIBOSOMAL PROTEIN L40, MITOCHONDRIAL"/>
    <property type="match status" value="1"/>
</dbReference>
<reference evidence="11" key="3">
    <citation type="submission" date="2025-09" db="UniProtKB">
        <authorList>
            <consortium name="Ensembl"/>
        </authorList>
    </citation>
    <scope>IDENTIFICATION</scope>
</reference>
<evidence type="ECO:0000256" key="8">
    <source>
        <dbReference type="ARBA" id="ARBA00083752"/>
    </source>
</evidence>
<reference evidence="11 12" key="1">
    <citation type="journal article" date="2007" name="Nature">
        <title>Genome of the marsupial Monodelphis domestica reveals innovation in non-coding sequences.</title>
        <authorList>
            <person name="Mikkelsen T.S."/>
            <person name="Wakefield M.J."/>
            <person name="Aken B."/>
            <person name="Amemiya C.T."/>
            <person name="Chang J.L."/>
            <person name="Duke S."/>
            <person name="Garber M."/>
            <person name="Gentles A.J."/>
            <person name="Goodstadt L."/>
            <person name="Heger A."/>
            <person name="Jurka J."/>
            <person name="Kamal M."/>
            <person name="Mauceli E."/>
            <person name="Searle S.M."/>
            <person name="Sharpe T."/>
            <person name="Baker M.L."/>
            <person name="Batzer M.A."/>
            <person name="Benos P.V."/>
            <person name="Belov K."/>
            <person name="Clamp M."/>
            <person name="Cook A."/>
            <person name="Cuff J."/>
            <person name="Das R."/>
            <person name="Davidow L."/>
            <person name="Deakin J.E."/>
            <person name="Fazzari M.J."/>
            <person name="Glass J.L."/>
            <person name="Grabherr M."/>
            <person name="Greally J.M."/>
            <person name="Gu W."/>
            <person name="Hore T.A."/>
            <person name="Huttley G.A."/>
            <person name="Kleber M."/>
            <person name="Jirtle R.L."/>
            <person name="Koina E."/>
            <person name="Lee J.T."/>
            <person name="Mahony S."/>
            <person name="Marra M.A."/>
            <person name="Miller R.D."/>
            <person name="Nicholls R.D."/>
            <person name="Oda M."/>
            <person name="Papenfuss A.T."/>
            <person name="Parra Z.E."/>
            <person name="Pollock D.D."/>
            <person name="Ray D.A."/>
            <person name="Schein J.E."/>
            <person name="Speed T.P."/>
            <person name="Thompson K."/>
            <person name="VandeBerg J.L."/>
            <person name="Wade C.M."/>
            <person name="Walker J.A."/>
            <person name="Waters P.D."/>
            <person name="Webber C."/>
            <person name="Weidman J.R."/>
            <person name="Xie X."/>
            <person name="Zody M.C."/>
            <person name="Baldwin J."/>
            <person name="Abdouelleil A."/>
            <person name="Abdulkadir J."/>
            <person name="Abebe A."/>
            <person name="Abera B."/>
            <person name="Abreu J."/>
            <person name="Acer S.C."/>
            <person name="Aftuck L."/>
            <person name="Alexander A."/>
            <person name="An P."/>
            <person name="Anderson E."/>
            <person name="Anderson S."/>
            <person name="Arachi H."/>
            <person name="Azer M."/>
            <person name="Bachantsang P."/>
            <person name="Barry A."/>
            <person name="Bayul T."/>
            <person name="Berlin A."/>
            <person name="Bessette D."/>
            <person name="Bloom T."/>
            <person name="Bloom T."/>
            <person name="Boguslavskiy L."/>
            <person name="Bonnet C."/>
            <person name="Boukhgalter B."/>
            <person name="Bourzgui I."/>
            <person name="Brown A."/>
            <person name="Cahill P."/>
            <person name="Channer S."/>
            <person name="Cheshatsang Y."/>
            <person name="Chuda L."/>
            <person name="Citroen M."/>
            <person name="Collymore A."/>
            <person name="Cooke P."/>
            <person name="Costello M."/>
            <person name="D'Aco K."/>
            <person name="Daza R."/>
            <person name="De Haan G."/>
            <person name="DeGray S."/>
            <person name="DeMaso C."/>
            <person name="Dhargay N."/>
            <person name="Dooley K."/>
            <person name="Dooley E."/>
            <person name="Doricent M."/>
            <person name="Dorje P."/>
            <person name="Dorjee K."/>
            <person name="Dupes A."/>
            <person name="Elong R."/>
            <person name="Falk J."/>
            <person name="Farina A."/>
            <person name="Faro S."/>
            <person name="Ferguson D."/>
            <person name="Fisher S."/>
            <person name="Foley C.D."/>
            <person name="Franke A."/>
            <person name="Friedrich D."/>
            <person name="Gadbois L."/>
            <person name="Gearin G."/>
            <person name="Gearin C.R."/>
            <person name="Giannoukos G."/>
            <person name="Goode T."/>
            <person name="Graham J."/>
            <person name="Grandbois E."/>
            <person name="Grewal S."/>
            <person name="Gyaltsen K."/>
            <person name="Hafez N."/>
            <person name="Hagos B."/>
            <person name="Hall J."/>
            <person name="Henson C."/>
            <person name="Hollinger A."/>
            <person name="Honan T."/>
            <person name="Huard M.D."/>
            <person name="Hughes L."/>
            <person name="Hurhula B."/>
            <person name="Husby M.E."/>
            <person name="Kamat A."/>
            <person name="Kanga B."/>
            <person name="Kashin S."/>
            <person name="Khazanovich D."/>
            <person name="Kisner P."/>
            <person name="Lance K."/>
            <person name="Lara M."/>
            <person name="Lee W."/>
            <person name="Lennon N."/>
            <person name="Letendre F."/>
            <person name="LeVine R."/>
            <person name="Lipovsky A."/>
            <person name="Liu X."/>
            <person name="Liu J."/>
            <person name="Liu S."/>
            <person name="Lokyitsang T."/>
            <person name="Lokyitsang Y."/>
            <person name="Lubonja R."/>
            <person name="Lui A."/>
            <person name="MacDonald P."/>
            <person name="Magnisalis V."/>
            <person name="Maru K."/>
            <person name="Matthews C."/>
            <person name="McCusker W."/>
            <person name="McDonough S."/>
            <person name="Mehta T."/>
            <person name="Meldrim J."/>
            <person name="Meneus L."/>
            <person name="Mihai O."/>
            <person name="Mihalev A."/>
            <person name="Mihova T."/>
            <person name="Mittelman R."/>
            <person name="Mlenga V."/>
            <person name="Montmayeur A."/>
            <person name="Mulrain L."/>
            <person name="Navidi A."/>
            <person name="Naylor J."/>
            <person name="Negash T."/>
            <person name="Nguyen T."/>
            <person name="Nguyen N."/>
            <person name="Nicol R."/>
            <person name="Norbu C."/>
            <person name="Norbu N."/>
            <person name="Novod N."/>
            <person name="O'Neill B."/>
            <person name="Osman S."/>
            <person name="Markiewicz E."/>
            <person name="Oyono O.L."/>
            <person name="Patti C."/>
            <person name="Phunkhang P."/>
            <person name="Pierre F."/>
            <person name="Priest M."/>
            <person name="Raghuraman S."/>
            <person name="Rege F."/>
            <person name="Reyes R."/>
            <person name="Rise C."/>
            <person name="Rogov P."/>
            <person name="Ross K."/>
            <person name="Ryan E."/>
            <person name="Settipalli S."/>
            <person name="Shea T."/>
            <person name="Sherpa N."/>
            <person name="Shi L."/>
            <person name="Shih D."/>
            <person name="Sparrow T."/>
            <person name="Spaulding J."/>
            <person name="Stalker J."/>
            <person name="Stange-Thomann N."/>
            <person name="Stavropoulos S."/>
            <person name="Stone C."/>
            <person name="Strader C."/>
            <person name="Tesfaye S."/>
            <person name="Thomson T."/>
            <person name="Thoulutsang Y."/>
            <person name="Thoulutsang D."/>
            <person name="Topham K."/>
            <person name="Topping I."/>
            <person name="Tsamla T."/>
            <person name="Vassiliev H."/>
            <person name="Vo A."/>
            <person name="Wangchuk T."/>
            <person name="Wangdi T."/>
            <person name="Weiand M."/>
            <person name="Wilkinson J."/>
            <person name="Wilson A."/>
            <person name="Yadav S."/>
            <person name="Young G."/>
            <person name="Yu Q."/>
            <person name="Zembek L."/>
            <person name="Zhong D."/>
            <person name="Zimmer A."/>
            <person name="Zwirko Z."/>
            <person name="Jaffe D.B."/>
            <person name="Alvarez P."/>
            <person name="Brockman W."/>
            <person name="Butler J."/>
            <person name="Chin C."/>
            <person name="Gnerre S."/>
            <person name="MacCallum I."/>
            <person name="Graves J.A."/>
            <person name="Ponting C.P."/>
            <person name="Breen M."/>
            <person name="Samollow P.B."/>
            <person name="Lander E.S."/>
            <person name="Lindblad-Toh K."/>
        </authorList>
    </citation>
    <scope>NUCLEOTIDE SEQUENCE [LARGE SCALE GENOMIC DNA]</scope>
</reference>
<dbReference type="GO" id="GO:0005761">
    <property type="term" value="C:mitochondrial ribosome"/>
    <property type="evidence" value="ECO:0000318"/>
    <property type="project" value="GO_Central"/>
</dbReference>
<dbReference type="Gene3D" id="6.10.250.3440">
    <property type="match status" value="1"/>
</dbReference>
<dbReference type="Bgee" id="ENSMODG00000010070">
    <property type="expression patterns" value="Expressed in skeletal muscle tissue and 21 other cell types or tissues"/>
</dbReference>
<dbReference type="GeneTree" id="ENSGT00390000010239"/>
<keyword evidence="12" id="KW-1185">Reference proteome</keyword>
<dbReference type="Pfam" id="PF09812">
    <property type="entry name" value="MRP-L28"/>
    <property type="match status" value="1"/>
</dbReference>
<comment type="similarity">
    <text evidence="2">Belongs to the mitochondrion-specific ribosomal protein mL40 family.</text>
</comment>
<keyword evidence="3" id="KW-0809">Transit peptide</keyword>
<keyword evidence="4" id="KW-0689">Ribosomal protein</keyword>
<gene>
    <name evidence="11" type="primary">MRPL40</name>
</gene>
<sequence length="214" mass="24621">MAALGAAARALALQGRSGGLRACLPRPCWPHAPGRESHLWATALLSLRAALPVRGEPLRKKKKVDPRKEQAAKDRLKKKIKKLEKVSQELIPIEDFITPVKYLQEERQRPEPEVPFEVSERRTLLMKKWTLYKQQEAEAEQKKIRSMLEAQQEALRELRQESELLYQAAIRRDDSLFPFEKEGPTYTPATPGYQAPEGKYNDVTKVYVQVVHKR</sequence>
<evidence type="ECO:0000256" key="4">
    <source>
        <dbReference type="ARBA" id="ARBA00022980"/>
    </source>
</evidence>
<evidence type="ECO:0000256" key="3">
    <source>
        <dbReference type="ARBA" id="ARBA00022946"/>
    </source>
</evidence>
<dbReference type="FunCoup" id="F6XNB9">
    <property type="interactions" value="1701"/>
</dbReference>
<dbReference type="Proteomes" id="UP000002280">
    <property type="component" value="Chromosome 3"/>
</dbReference>
<comment type="subcellular location">
    <subcellularLocation>
        <location evidence="1">Mitochondrion</location>
    </subcellularLocation>
</comment>
<evidence type="ECO:0000313" key="12">
    <source>
        <dbReference type="Proteomes" id="UP000002280"/>
    </source>
</evidence>
<dbReference type="GO" id="GO:0005762">
    <property type="term" value="C:mitochondrial large ribosomal subunit"/>
    <property type="evidence" value="ECO:0007669"/>
    <property type="project" value="Ensembl"/>
</dbReference>
<dbReference type="OrthoDB" id="5977625at2759"/>
<dbReference type="InParanoid" id="F6XNB9"/>
<dbReference type="CTD" id="64976"/>
<dbReference type="InterPro" id="IPR019192">
    <property type="entry name" value="Ribosomal_mL40"/>
</dbReference>
<dbReference type="GeneID" id="100029385"/>
<feature type="region of interest" description="Disordered" evidence="10">
    <location>
        <begin position="179"/>
        <end position="198"/>
    </location>
</feature>
<name>F6XNB9_MONDO</name>
<organism evidence="11 12">
    <name type="scientific">Monodelphis domestica</name>
    <name type="common">Gray short-tailed opossum</name>
    <dbReference type="NCBI Taxonomy" id="13616"/>
    <lineage>
        <taxon>Eukaryota</taxon>
        <taxon>Metazoa</taxon>
        <taxon>Chordata</taxon>
        <taxon>Craniata</taxon>
        <taxon>Vertebrata</taxon>
        <taxon>Euteleostomi</taxon>
        <taxon>Mammalia</taxon>
        <taxon>Metatheria</taxon>
        <taxon>Didelphimorphia</taxon>
        <taxon>Didelphidae</taxon>
        <taxon>Monodelphis</taxon>
    </lineage>
</organism>
<dbReference type="FunFam" id="6.10.250.3440:FF:000001">
    <property type="entry name" value="Mitochondrial ribosomal protein L40"/>
    <property type="match status" value="1"/>
</dbReference>